<proteinExistence type="predicted"/>
<evidence type="ECO:0000259" key="1">
    <source>
        <dbReference type="PROSITE" id="PS50181"/>
    </source>
</evidence>
<evidence type="ECO:0000313" key="2">
    <source>
        <dbReference type="EMBL" id="TVU18073.1"/>
    </source>
</evidence>
<dbReference type="PANTHER" id="PTHR32133">
    <property type="entry name" value="OS07G0120400 PROTEIN"/>
    <property type="match status" value="1"/>
</dbReference>
<dbReference type="Proteomes" id="UP000324897">
    <property type="component" value="Chromosome 7"/>
</dbReference>
<dbReference type="PROSITE" id="PS50181">
    <property type="entry name" value="FBOX"/>
    <property type="match status" value="1"/>
</dbReference>
<dbReference type="SMART" id="SM00256">
    <property type="entry name" value="FBOX"/>
    <property type="match status" value="1"/>
</dbReference>
<dbReference type="OrthoDB" id="684892at2759"/>
<protein>
    <recommendedName>
        <fullName evidence="1">F-box domain-containing protein</fullName>
    </recommendedName>
</protein>
<gene>
    <name evidence="2" type="ORF">EJB05_34142</name>
</gene>
<reference evidence="2 3" key="1">
    <citation type="journal article" date="2019" name="Sci. Rep.">
        <title>A high-quality genome of Eragrostis curvula grass provides insights into Poaceae evolution and supports new strategies to enhance forage quality.</title>
        <authorList>
            <person name="Carballo J."/>
            <person name="Santos B.A.C.M."/>
            <person name="Zappacosta D."/>
            <person name="Garbus I."/>
            <person name="Selva J.P."/>
            <person name="Gallo C.A."/>
            <person name="Diaz A."/>
            <person name="Albertini E."/>
            <person name="Caccamo M."/>
            <person name="Echenique V."/>
        </authorList>
    </citation>
    <scope>NUCLEOTIDE SEQUENCE [LARGE SCALE GENOMIC DNA]</scope>
    <source>
        <strain evidence="3">cv. Victoria</strain>
        <tissue evidence="2">Leaf</tissue>
    </source>
</reference>
<comment type="caution">
    <text evidence="2">The sequence shown here is derived from an EMBL/GenBank/DDBJ whole genome shotgun (WGS) entry which is preliminary data.</text>
</comment>
<dbReference type="SUPFAM" id="SSF81383">
    <property type="entry name" value="F-box domain"/>
    <property type="match status" value="1"/>
</dbReference>
<feature type="non-terminal residue" evidence="2">
    <location>
        <position position="1"/>
    </location>
</feature>
<evidence type="ECO:0000313" key="3">
    <source>
        <dbReference type="Proteomes" id="UP000324897"/>
    </source>
</evidence>
<sequence length="433" mass="47877">MLPQPELSELPDDVLGDILLRLPPDDPACFLRASLVCKSWRRVLADPEFHRTRGALHRRPSFLGLLHVVSKDIPFCSRFVPNDPASRRPAARDLPGWLVLDCHHGRALFATPTPSPSLGPRVTLDLLVWDPLTGVEHRLPRFSPSSSLRPTVDTLGMAWNAAVLCAAAAEGCDHSGCHGRPFIVVFLCTANFVTLFARVYSSETGNWSEPTSSVRHPNTITVGSGSTALVGDTLYFRGRRKYTFKYQLGTRRLSVIKEPPPSVFRGLSICPLTIENGELRFIGVEDGPKSSACLCLCSMEEAQDGVAQWTRLGAIELEMLLPDGALSDNPYVYVSCSDYASVTAKVVGFVDGIDICFVGVRTRNCEDCDAVYMVELNSGRVRIRKVLEDCAYVFPFTSCCIPVIEVDSTREGPSSLDKLKMLMQRLLNRRIFR</sequence>
<dbReference type="Pfam" id="PF00646">
    <property type="entry name" value="F-box"/>
    <property type="match status" value="1"/>
</dbReference>
<dbReference type="Gene3D" id="1.20.1280.50">
    <property type="match status" value="1"/>
</dbReference>
<dbReference type="AlphaFoldDB" id="A0A5J9U302"/>
<accession>A0A5J9U302</accession>
<dbReference type="EMBL" id="RWGY01000029">
    <property type="protein sequence ID" value="TVU18073.1"/>
    <property type="molecule type" value="Genomic_DNA"/>
</dbReference>
<keyword evidence="3" id="KW-1185">Reference proteome</keyword>
<feature type="domain" description="F-box" evidence="1">
    <location>
        <begin position="4"/>
        <end position="53"/>
    </location>
</feature>
<dbReference type="InterPro" id="IPR001810">
    <property type="entry name" value="F-box_dom"/>
</dbReference>
<dbReference type="Gramene" id="TVU18073">
    <property type="protein sequence ID" value="TVU18073"/>
    <property type="gene ID" value="EJB05_34142"/>
</dbReference>
<name>A0A5J9U302_9POAL</name>
<dbReference type="PANTHER" id="PTHR32133:SF392">
    <property type="entry name" value="F-BOX DOMAIN-CONTAINING PROTEIN"/>
    <property type="match status" value="1"/>
</dbReference>
<organism evidence="2 3">
    <name type="scientific">Eragrostis curvula</name>
    <name type="common">weeping love grass</name>
    <dbReference type="NCBI Taxonomy" id="38414"/>
    <lineage>
        <taxon>Eukaryota</taxon>
        <taxon>Viridiplantae</taxon>
        <taxon>Streptophyta</taxon>
        <taxon>Embryophyta</taxon>
        <taxon>Tracheophyta</taxon>
        <taxon>Spermatophyta</taxon>
        <taxon>Magnoliopsida</taxon>
        <taxon>Liliopsida</taxon>
        <taxon>Poales</taxon>
        <taxon>Poaceae</taxon>
        <taxon>PACMAD clade</taxon>
        <taxon>Chloridoideae</taxon>
        <taxon>Eragrostideae</taxon>
        <taxon>Eragrostidinae</taxon>
        <taxon>Eragrostis</taxon>
    </lineage>
</organism>
<dbReference type="InterPro" id="IPR036047">
    <property type="entry name" value="F-box-like_dom_sf"/>
</dbReference>